<feature type="compositionally biased region" description="Low complexity" evidence="1">
    <location>
        <begin position="292"/>
        <end position="305"/>
    </location>
</feature>
<accession>A0A0S4JI39</accession>
<dbReference type="InterPro" id="IPR011074">
    <property type="entry name" value="CRAL/TRIO_N_dom"/>
</dbReference>
<dbReference type="PANTHER" id="PTHR45657:SF1">
    <property type="entry name" value="CRAL-TRIO DOMAIN-CONTAINING PROTEIN YKL091C-RELATED"/>
    <property type="match status" value="1"/>
</dbReference>
<reference evidence="4" key="1">
    <citation type="submission" date="2015-09" db="EMBL/GenBank/DDBJ databases">
        <authorList>
            <consortium name="Pathogen Informatics"/>
        </authorList>
    </citation>
    <scope>NUCLEOTIDE SEQUENCE [LARGE SCALE GENOMIC DNA]</scope>
    <source>
        <strain evidence="4">Lake Konstanz</strain>
    </source>
</reference>
<dbReference type="SMART" id="SM01100">
    <property type="entry name" value="CRAL_TRIO_N"/>
    <property type="match status" value="1"/>
</dbReference>
<dbReference type="AlphaFoldDB" id="A0A0S4JI39"/>
<feature type="compositionally biased region" description="Low complexity" evidence="1">
    <location>
        <begin position="347"/>
        <end position="356"/>
    </location>
</feature>
<dbReference type="InterPro" id="IPR051026">
    <property type="entry name" value="PI/PC_transfer"/>
</dbReference>
<dbReference type="PROSITE" id="PS50191">
    <property type="entry name" value="CRAL_TRIO"/>
    <property type="match status" value="1"/>
</dbReference>
<dbReference type="InterPro" id="IPR001251">
    <property type="entry name" value="CRAL-TRIO_dom"/>
</dbReference>
<keyword evidence="4" id="KW-1185">Reference proteome</keyword>
<feature type="region of interest" description="Disordered" evidence="1">
    <location>
        <begin position="618"/>
        <end position="661"/>
    </location>
</feature>
<feature type="compositionally biased region" description="Low complexity" evidence="1">
    <location>
        <begin position="510"/>
        <end position="545"/>
    </location>
</feature>
<evidence type="ECO:0000259" key="2">
    <source>
        <dbReference type="PROSITE" id="PS50191"/>
    </source>
</evidence>
<dbReference type="OMA" id="WRNDERI"/>
<evidence type="ECO:0000313" key="3">
    <source>
        <dbReference type="EMBL" id="CUG89816.1"/>
    </source>
</evidence>
<dbReference type="OrthoDB" id="43460at2759"/>
<dbReference type="PANTHER" id="PTHR45657">
    <property type="entry name" value="CRAL-TRIO DOMAIN-CONTAINING PROTEIN YKL091C-RELATED"/>
    <property type="match status" value="1"/>
</dbReference>
<gene>
    <name evidence="3" type="ORF">BSAL_23555</name>
</gene>
<dbReference type="InterPro" id="IPR036865">
    <property type="entry name" value="CRAL-TRIO_dom_sf"/>
</dbReference>
<dbReference type="VEuPathDB" id="TriTrypDB:BSAL_23555"/>
<dbReference type="Proteomes" id="UP000051952">
    <property type="component" value="Unassembled WGS sequence"/>
</dbReference>
<dbReference type="SMART" id="SM00516">
    <property type="entry name" value="SEC14"/>
    <property type="match status" value="1"/>
</dbReference>
<organism evidence="3 4">
    <name type="scientific">Bodo saltans</name>
    <name type="common">Flagellated protozoan</name>
    <dbReference type="NCBI Taxonomy" id="75058"/>
    <lineage>
        <taxon>Eukaryota</taxon>
        <taxon>Discoba</taxon>
        <taxon>Euglenozoa</taxon>
        <taxon>Kinetoplastea</taxon>
        <taxon>Metakinetoplastina</taxon>
        <taxon>Eubodonida</taxon>
        <taxon>Bodonidae</taxon>
        <taxon>Bodo</taxon>
    </lineage>
</organism>
<sequence>MATQHLRDYDADFAKQQGSGIHTFTDEHKQKNRQALQLLTDLIPFADINKTNDCDLVYRYLIARKWDVDEAVKSIKEYLRWRNDERIDEVMWESVDASVQEMIATFSGLDREGYPILWDAPNPKLVASLLKTTPKERIIRAHYKMMESARFLSRTNNVDRITYVLDLTTVTMSSVNGDSIGILKEMSKLDQQYYPEVMRRMLICNGGWVVNAAWKVLRPLLDERVQKKIQFLKDAPSVKVLGEYIQDDRVHSKYGGVGQGKCGPFSKTLAEQLTFAVSGAKWVFQSEKVSSAASLPQPPSSSSNPRGNTAPPPPVRTPYGTSNDDEEGGGDDSSTSGDTVLEKRPSARSATTAAAAAGGGASSSIHHHHHHQRDDTQFYSLSDDDDDDRVITSRVAAAVGASGVGSALVPSLKLLTIVGAPGVLSSTLQQQQPLPFQSITSPKISGTESSTNEMCDEDLSHAVVISSSGNSIHQQHQKSQQATSTQQQQVQQPQRTLYNDYPLPPPPPAYVVAGASAPSGGRQLSSLFNSSSNASSSQLAPQPASGKEILTPGRLGDGFAVEIQIQRHGKVIRGFHQSRLVGETQDNLIVSYDHNARVNPNGPGVLVSPRLAAAMPPSTGFSRVSQSPGISSSTLGVGGSPISSNALPFPATPGGVVSSSS</sequence>
<feature type="domain" description="CRAL-TRIO" evidence="2">
    <location>
        <begin position="94"/>
        <end position="256"/>
    </location>
</feature>
<feature type="region of interest" description="Disordered" evidence="1">
    <location>
        <begin position="292"/>
        <end position="381"/>
    </location>
</feature>
<evidence type="ECO:0000313" key="4">
    <source>
        <dbReference type="Proteomes" id="UP000051952"/>
    </source>
</evidence>
<dbReference type="Gene3D" id="3.40.525.10">
    <property type="entry name" value="CRAL-TRIO lipid binding domain"/>
    <property type="match status" value="1"/>
</dbReference>
<evidence type="ECO:0000256" key="1">
    <source>
        <dbReference type="SAM" id="MobiDB-lite"/>
    </source>
</evidence>
<dbReference type="EMBL" id="CYKH01001772">
    <property type="protein sequence ID" value="CUG89816.1"/>
    <property type="molecule type" value="Genomic_DNA"/>
</dbReference>
<dbReference type="Pfam" id="PF00650">
    <property type="entry name" value="CRAL_TRIO"/>
    <property type="match status" value="1"/>
</dbReference>
<protein>
    <recommendedName>
        <fullName evidence="2">CRAL-TRIO domain-containing protein</fullName>
    </recommendedName>
</protein>
<feature type="compositionally biased region" description="Low complexity" evidence="1">
    <location>
        <begin position="473"/>
        <end position="494"/>
    </location>
</feature>
<feature type="compositionally biased region" description="Polar residues" evidence="1">
    <location>
        <begin position="619"/>
        <end position="646"/>
    </location>
</feature>
<dbReference type="InterPro" id="IPR036273">
    <property type="entry name" value="CRAL/TRIO_N_dom_sf"/>
</dbReference>
<feature type="region of interest" description="Disordered" evidence="1">
    <location>
        <begin position="468"/>
        <end position="551"/>
    </location>
</feature>
<dbReference type="SUPFAM" id="SSF52087">
    <property type="entry name" value="CRAL/TRIO domain"/>
    <property type="match status" value="1"/>
</dbReference>
<dbReference type="SUPFAM" id="SSF46938">
    <property type="entry name" value="CRAL/TRIO N-terminal domain"/>
    <property type="match status" value="1"/>
</dbReference>
<proteinExistence type="predicted"/>
<dbReference type="CDD" id="cd00170">
    <property type="entry name" value="SEC14"/>
    <property type="match status" value="1"/>
</dbReference>
<feature type="non-terminal residue" evidence="3">
    <location>
        <position position="661"/>
    </location>
</feature>
<name>A0A0S4JI39_BODSA</name>